<gene>
    <name evidence="2" type="ORF">EVEC_LOCUS4551</name>
</gene>
<reference evidence="4" key="1">
    <citation type="submission" date="2017-02" db="UniProtKB">
        <authorList>
            <consortium name="WormBaseParasite"/>
        </authorList>
    </citation>
    <scope>IDENTIFICATION</scope>
</reference>
<dbReference type="AlphaFoldDB" id="A0A0N4V433"/>
<keyword evidence="1" id="KW-0812">Transmembrane</keyword>
<accession>A0A0N4V433</accession>
<name>A0A0N4V433_ENTVE</name>
<dbReference type="EMBL" id="UXUI01007891">
    <property type="protein sequence ID" value="VDD89800.1"/>
    <property type="molecule type" value="Genomic_DNA"/>
</dbReference>
<evidence type="ECO:0000313" key="2">
    <source>
        <dbReference type="EMBL" id="VDD89800.1"/>
    </source>
</evidence>
<organism evidence="4">
    <name type="scientific">Enterobius vermicularis</name>
    <name type="common">Human pinworm</name>
    <dbReference type="NCBI Taxonomy" id="51028"/>
    <lineage>
        <taxon>Eukaryota</taxon>
        <taxon>Metazoa</taxon>
        <taxon>Ecdysozoa</taxon>
        <taxon>Nematoda</taxon>
        <taxon>Chromadorea</taxon>
        <taxon>Rhabditida</taxon>
        <taxon>Spirurina</taxon>
        <taxon>Oxyuridomorpha</taxon>
        <taxon>Oxyuroidea</taxon>
        <taxon>Oxyuridae</taxon>
        <taxon>Enterobius</taxon>
    </lineage>
</organism>
<protein>
    <submittedName>
        <fullName evidence="4">Na_Ca_ex domain-containing protein</fullName>
    </submittedName>
</protein>
<keyword evidence="1" id="KW-0472">Membrane</keyword>
<dbReference type="Proteomes" id="UP000274131">
    <property type="component" value="Unassembled WGS sequence"/>
</dbReference>
<sequence length="118" mass="12927">MCASFVFNISTFCSDCKTCKEFVRFLPGYEFELLFIIVPVIVVCADDLDTFDESATNIGLSIVAQCAFFFFFSSGIGINEGADSWMKQGHDNLQFGGNDLLVSVAFKSDSSGEEGLLE</sequence>
<keyword evidence="1" id="KW-1133">Transmembrane helix</keyword>
<evidence type="ECO:0000313" key="4">
    <source>
        <dbReference type="WBParaSite" id="EVEC_0000484301-mRNA-1"/>
    </source>
</evidence>
<keyword evidence="3" id="KW-1185">Reference proteome</keyword>
<feature type="transmembrane region" description="Helical" evidence="1">
    <location>
        <begin position="58"/>
        <end position="78"/>
    </location>
</feature>
<dbReference type="WBParaSite" id="EVEC_0000484301-mRNA-1">
    <property type="protein sequence ID" value="EVEC_0000484301-mRNA-1"/>
    <property type="gene ID" value="EVEC_0000484301"/>
</dbReference>
<evidence type="ECO:0000313" key="3">
    <source>
        <dbReference type="Proteomes" id="UP000274131"/>
    </source>
</evidence>
<proteinExistence type="predicted"/>
<reference evidence="2 3" key="2">
    <citation type="submission" date="2018-10" db="EMBL/GenBank/DDBJ databases">
        <authorList>
            <consortium name="Pathogen Informatics"/>
        </authorList>
    </citation>
    <scope>NUCLEOTIDE SEQUENCE [LARGE SCALE GENOMIC DNA]</scope>
</reference>
<evidence type="ECO:0000256" key="1">
    <source>
        <dbReference type="SAM" id="Phobius"/>
    </source>
</evidence>